<evidence type="ECO:0000256" key="1">
    <source>
        <dbReference type="ARBA" id="ARBA00004571"/>
    </source>
</evidence>
<evidence type="ECO:0000256" key="2">
    <source>
        <dbReference type="ARBA" id="ARBA00022448"/>
    </source>
</evidence>
<dbReference type="InterPro" id="IPR039426">
    <property type="entry name" value="TonB-dep_rcpt-like"/>
</dbReference>
<evidence type="ECO:0000256" key="6">
    <source>
        <dbReference type="ARBA" id="ARBA00023077"/>
    </source>
</evidence>
<dbReference type="PANTHER" id="PTHR30069:SF29">
    <property type="entry name" value="HEMOGLOBIN AND HEMOGLOBIN-HAPTOGLOBIN-BINDING PROTEIN 1-RELATED"/>
    <property type="match status" value="1"/>
</dbReference>
<evidence type="ECO:0000259" key="14">
    <source>
        <dbReference type="Pfam" id="PF07715"/>
    </source>
</evidence>
<feature type="domain" description="TonB-dependent receptor-like beta-barrel" evidence="13">
    <location>
        <begin position="254"/>
        <end position="690"/>
    </location>
</feature>
<dbReference type="InterPro" id="IPR000531">
    <property type="entry name" value="Beta-barrel_TonB"/>
</dbReference>
<dbReference type="PROSITE" id="PS52016">
    <property type="entry name" value="TONB_DEPENDENT_REC_3"/>
    <property type="match status" value="1"/>
</dbReference>
<protein>
    <submittedName>
        <fullName evidence="15">TonB-dependent receptor</fullName>
    </submittedName>
</protein>
<dbReference type="InterPro" id="IPR037066">
    <property type="entry name" value="Plug_dom_sf"/>
</dbReference>
<evidence type="ECO:0000256" key="5">
    <source>
        <dbReference type="ARBA" id="ARBA00022729"/>
    </source>
</evidence>
<evidence type="ECO:0000256" key="7">
    <source>
        <dbReference type="ARBA" id="ARBA00023136"/>
    </source>
</evidence>
<evidence type="ECO:0000256" key="12">
    <source>
        <dbReference type="SAM" id="SignalP"/>
    </source>
</evidence>
<keyword evidence="9 10" id="KW-0998">Cell outer membrane</keyword>
<name>A0A6G1VQW4_9BACT</name>
<proteinExistence type="inferred from homology"/>
<dbReference type="Pfam" id="PF00593">
    <property type="entry name" value="TonB_dep_Rec_b-barrel"/>
    <property type="match status" value="1"/>
</dbReference>
<dbReference type="GO" id="GO:0015344">
    <property type="term" value="F:siderophore uptake transmembrane transporter activity"/>
    <property type="evidence" value="ECO:0007669"/>
    <property type="project" value="TreeGrafter"/>
</dbReference>
<dbReference type="AlphaFoldDB" id="A0A6G1VQW4"/>
<evidence type="ECO:0000256" key="9">
    <source>
        <dbReference type="ARBA" id="ARBA00023237"/>
    </source>
</evidence>
<keyword evidence="8 15" id="KW-0675">Receptor</keyword>
<evidence type="ECO:0000256" key="3">
    <source>
        <dbReference type="ARBA" id="ARBA00022452"/>
    </source>
</evidence>
<keyword evidence="2 10" id="KW-0813">Transport</keyword>
<dbReference type="SUPFAM" id="SSF56935">
    <property type="entry name" value="Porins"/>
    <property type="match status" value="1"/>
</dbReference>
<dbReference type="Gene3D" id="2.40.170.20">
    <property type="entry name" value="TonB-dependent receptor, beta-barrel domain"/>
    <property type="match status" value="1"/>
</dbReference>
<dbReference type="OrthoDB" id="9764669at2"/>
<evidence type="ECO:0000256" key="8">
    <source>
        <dbReference type="ARBA" id="ARBA00023170"/>
    </source>
</evidence>
<keyword evidence="7 10" id="KW-0472">Membrane</keyword>
<reference evidence="15 16" key="1">
    <citation type="submission" date="2019-09" db="EMBL/GenBank/DDBJ databases">
        <title>Distinct polysaccharide growth profiles of human intestinal Prevotella copri isolates.</title>
        <authorList>
            <person name="Fehlner-Peach H."/>
            <person name="Magnabosco C."/>
            <person name="Raghavan V."/>
            <person name="Scher J.U."/>
            <person name="Tett A."/>
            <person name="Cox L.M."/>
            <person name="Gottsegen C."/>
            <person name="Watters A."/>
            <person name="Wiltshire- Gordon J.D."/>
            <person name="Segata N."/>
            <person name="Bonneau R."/>
            <person name="Littman D.R."/>
        </authorList>
    </citation>
    <scope>NUCLEOTIDE SEQUENCE [LARGE SCALE GENOMIC DNA]</scope>
    <source>
        <strain evidence="16">iAA917</strain>
    </source>
</reference>
<evidence type="ECO:0000256" key="11">
    <source>
        <dbReference type="RuleBase" id="RU003357"/>
    </source>
</evidence>
<feature type="domain" description="TonB-dependent receptor plug" evidence="14">
    <location>
        <begin position="123"/>
        <end position="228"/>
    </location>
</feature>
<dbReference type="Gene3D" id="2.60.40.1120">
    <property type="entry name" value="Carboxypeptidase-like, regulatory domain"/>
    <property type="match status" value="1"/>
</dbReference>
<evidence type="ECO:0000256" key="4">
    <source>
        <dbReference type="ARBA" id="ARBA00022692"/>
    </source>
</evidence>
<dbReference type="Pfam" id="PF13715">
    <property type="entry name" value="CarbopepD_reg_2"/>
    <property type="match status" value="1"/>
</dbReference>
<evidence type="ECO:0000313" key="16">
    <source>
        <dbReference type="Proteomes" id="UP000477980"/>
    </source>
</evidence>
<dbReference type="Proteomes" id="UP000477980">
    <property type="component" value="Unassembled WGS sequence"/>
</dbReference>
<dbReference type="InterPro" id="IPR008969">
    <property type="entry name" value="CarboxyPept-like_regulatory"/>
</dbReference>
<keyword evidence="4 10" id="KW-0812">Transmembrane</keyword>
<dbReference type="SUPFAM" id="SSF49464">
    <property type="entry name" value="Carboxypeptidase regulatory domain-like"/>
    <property type="match status" value="1"/>
</dbReference>
<dbReference type="InterPro" id="IPR036942">
    <property type="entry name" value="Beta-barrel_TonB_sf"/>
</dbReference>
<dbReference type="RefSeq" id="WP_153091610.1">
    <property type="nucleotide sequence ID" value="NZ_VZAH01000137.1"/>
</dbReference>
<dbReference type="InterPro" id="IPR012910">
    <property type="entry name" value="Plug_dom"/>
</dbReference>
<comment type="caution">
    <text evidence="15">The sequence shown here is derived from an EMBL/GenBank/DDBJ whole genome shotgun (WGS) entry which is preliminary data.</text>
</comment>
<keyword evidence="6 11" id="KW-0798">TonB box</keyword>
<dbReference type="Pfam" id="PF07715">
    <property type="entry name" value="Plug"/>
    <property type="match status" value="1"/>
</dbReference>
<evidence type="ECO:0000259" key="13">
    <source>
        <dbReference type="Pfam" id="PF00593"/>
    </source>
</evidence>
<keyword evidence="3 10" id="KW-1134">Transmembrane beta strand</keyword>
<dbReference type="EMBL" id="VZAH01000137">
    <property type="protein sequence ID" value="MQP15412.1"/>
    <property type="molecule type" value="Genomic_DNA"/>
</dbReference>
<comment type="subcellular location">
    <subcellularLocation>
        <location evidence="1 10">Cell outer membrane</location>
        <topology evidence="1 10">Multi-pass membrane protein</topology>
    </subcellularLocation>
</comment>
<sequence length="725" mass="81858">MKHKILAIFLILSGMCLNLKAETQGDVVGRVLDDSGAPLVGATVQLMHSKEGVTTDEDGYFRIPYSKDDAVRVKVSYVGFQTRTFIIKTDDKKKGEQHVLRLVPDATALDQVVVTATRTPKALKDAPVVTRLITANDIKIADATNIQDLLTEQMPGLEFGYAMNQETSLNMNGFGGNAVLFLVDGERLAGETMDNVDYSRLNLDNVGRIEIVKGAASALYGANAVAGVVNIISRENSEPWTANVNTRYNSFNKEWRHGGNFSFNAGKWNSQTTLQRTTSDEVKLTSPLDQESNIINIYGGETFNVKERLTYKLSDKVKLIGRGGYFARISNRSNYDDHYKDYTAGLKAVMELSKNDNLEISYGYDQYDKVRYVNKERTHDHDYTNRQNVAHALYSHIFGANTLTVGGDFMNDYLTTYQFADNTSHTQNSMDAFAQFDYNPLKWLNIVASLRHDYYSASKQNATTARLALMTKWKGFSIRANYAGGFRAPTLKEMYMSFDMAGMQMIYGNPDLKPEKSNNFNIALEHTGRIKNAGFFGGQYSLTLMGYYNKYDKRITTEDYEDYVPGEGQPDVASRYCNEDGVEVSGIDFSAQYRSDMGLGVKLDYSYLHVGGRSVDSQFSQPRPHSATWRLDYDRQLCSFYRINAALSGRYLAAPDTKIEKHDQAYQLWKFTLQQRFLDAINLNFTVDNLFDYTPEKYYWSSAMTTGRTFSVGLSVDIDRIVNLF</sequence>
<dbReference type="GO" id="GO:0044718">
    <property type="term" value="P:siderophore transmembrane transport"/>
    <property type="evidence" value="ECO:0007669"/>
    <property type="project" value="TreeGrafter"/>
</dbReference>
<dbReference type="Gene3D" id="2.170.130.10">
    <property type="entry name" value="TonB-dependent receptor, plug domain"/>
    <property type="match status" value="1"/>
</dbReference>
<dbReference type="GO" id="GO:0009279">
    <property type="term" value="C:cell outer membrane"/>
    <property type="evidence" value="ECO:0007669"/>
    <property type="project" value="UniProtKB-SubCell"/>
</dbReference>
<keyword evidence="5 12" id="KW-0732">Signal</keyword>
<comment type="similarity">
    <text evidence="10 11">Belongs to the TonB-dependent receptor family.</text>
</comment>
<dbReference type="PANTHER" id="PTHR30069">
    <property type="entry name" value="TONB-DEPENDENT OUTER MEMBRANE RECEPTOR"/>
    <property type="match status" value="1"/>
</dbReference>
<dbReference type="CDD" id="cd01347">
    <property type="entry name" value="ligand_gated_channel"/>
    <property type="match status" value="1"/>
</dbReference>
<evidence type="ECO:0000256" key="10">
    <source>
        <dbReference type="PROSITE-ProRule" id="PRU01360"/>
    </source>
</evidence>
<accession>A0A6G1VQW4</accession>
<evidence type="ECO:0000313" key="15">
    <source>
        <dbReference type="EMBL" id="MQP15412.1"/>
    </source>
</evidence>
<gene>
    <name evidence="15" type="ORF">F7D25_13590</name>
</gene>
<feature type="signal peptide" evidence="12">
    <location>
        <begin position="1"/>
        <end position="21"/>
    </location>
</feature>
<feature type="chain" id="PRO_5026115455" evidence="12">
    <location>
        <begin position="22"/>
        <end position="725"/>
    </location>
</feature>
<organism evidence="15 16">
    <name type="scientific">Segatella copri</name>
    <dbReference type="NCBI Taxonomy" id="165179"/>
    <lineage>
        <taxon>Bacteria</taxon>
        <taxon>Pseudomonadati</taxon>
        <taxon>Bacteroidota</taxon>
        <taxon>Bacteroidia</taxon>
        <taxon>Bacteroidales</taxon>
        <taxon>Prevotellaceae</taxon>
        <taxon>Segatella</taxon>
    </lineage>
</organism>